<gene>
    <name evidence="4" type="ORF">HY3_01265</name>
</gene>
<reference evidence="4 5" key="1">
    <citation type="submission" date="2013-04" db="EMBL/GenBank/DDBJ databases">
        <title>Hyphomonas sp. T24B3 Genome Sequencing.</title>
        <authorList>
            <person name="Lai Q."/>
            <person name="Shao Z."/>
        </authorList>
    </citation>
    <scope>NUCLEOTIDE SEQUENCE [LARGE SCALE GENOMIC DNA]</scope>
    <source>
        <strain evidence="4 5">T24B3</strain>
    </source>
</reference>
<evidence type="ECO:0000313" key="5">
    <source>
        <dbReference type="Proteomes" id="UP000249123"/>
    </source>
</evidence>
<dbReference type="InterPro" id="IPR036291">
    <property type="entry name" value="NAD(P)-bd_dom_sf"/>
</dbReference>
<name>A0A062U4P3_9PROT</name>
<comment type="similarity">
    <text evidence="1">Belongs to the short-chain dehydrogenases/reductases (SDR) family.</text>
</comment>
<dbReference type="Pfam" id="PF13561">
    <property type="entry name" value="adh_short_C2"/>
    <property type="match status" value="1"/>
</dbReference>
<organism evidence="4 5">
    <name type="scientific">Hyphomonas pacifica</name>
    <dbReference type="NCBI Taxonomy" id="1280941"/>
    <lineage>
        <taxon>Bacteria</taxon>
        <taxon>Pseudomonadati</taxon>
        <taxon>Pseudomonadota</taxon>
        <taxon>Alphaproteobacteria</taxon>
        <taxon>Hyphomonadales</taxon>
        <taxon>Hyphomonadaceae</taxon>
        <taxon>Hyphomonas</taxon>
    </lineage>
</organism>
<keyword evidence="3" id="KW-0560">Oxidoreductase</keyword>
<dbReference type="AlphaFoldDB" id="A0A062U4P3"/>
<dbReference type="PROSITE" id="PS00061">
    <property type="entry name" value="ADH_SHORT"/>
    <property type="match status" value="1"/>
</dbReference>
<dbReference type="PRINTS" id="PR00080">
    <property type="entry name" value="SDRFAMILY"/>
</dbReference>
<sequence>MVTGASSGLGRHFAGILAEAGAQVVLAARRLEKLEEVAAEIEKRGGKALPVAMDVTSEDSVSGAFAEIKEALGHPCDIIVNNSGMSREGWYWEMAEKDWNTVIDTNLTGVWRVAKHGTKALIDAGQGGSIINIASITGLGTSQMISAYAASKAAVDHLTRNMAVEAARHGIRVNAIAPGYFKTAINDEFLDSEYGEKMRKRVVMRRFGEYKELTGPLLLLASEEGSYMTGSTIVVDGGHSLSPL</sequence>
<evidence type="ECO:0000256" key="3">
    <source>
        <dbReference type="ARBA" id="ARBA00023002"/>
    </source>
</evidence>
<dbReference type="eggNOG" id="COG1028">
    <property type="taxonomic scope" value="Bacteria"/>
</dbReference>
<evidence type="ECO:0000256" key="2">
    <source>
        <dbReference type="ARBA" id="ARBA00022857"/>
    </source>
</evidence>
<dbReference type="STRING" id="1280941.HY2_01180"/>
<protein>
    <submittedName>
        <fullName evidence="4">Uncharacterized protein</fullName>
    </submittedName>
</protein>
<keyword evidence="5" id="KW-1185">Reference proteome</keyword>
<dbReference type="InterPro" id="IPR052178">
    <property type="entry name" value="Sec_Metab_Biosynth_SDR"/>
</dbReference>
<evidence type="ECO:0000313" key="4">
    <source>
        <dbReference type="EMBL" id="RAN34263.1"/>
    </source>
</evidence>
<dbReference type="GO" id="GO:0016491">
    <property type="term" value="F:oxidoreductase activity"/>
    <property type="evidence" value="ECO:0007669"/>
    <property type="project" value="UniProtKB-KW"/>
</dbReference>
<dbReference type="CDD" id="cd05233">
    <property type="entry name" value="SDR_c"/>
    <property type="match status" value="1"/>
</dbReference>
<dbReference type="Proteomes" id="UP000249123">
    <property type="component" value="Unassembled WGS sequence"/>
</dbReference>
<dbReference type="PANTHER" id="PTHR43618">
    <property type="entry name" value="7-ALPHA-HYDROXYSTEROID DEHYDROGENASE"/>
    <property type="match status" value="1"/>
</dbReference>
<comment type="caution">
    <text evidence="4">The sequence shown here is derived from an EMBL/GenBank/DDBJ whole genome shotgun (WGS) entry which is preliminary data.</text>
</comment>
<dbReference type="Gene3D" id="3.40.50.720">
    <property type="entry name" value="NAD(P)-binding Rossmann-like Domain"/>
    <property type="match status" value="1"/>
</dbReference>
<dbReference type="EMBL" id="AWFB01000012">
    <property type="protein sequence ID" value="RAN34263.1"/>
    <property type="molecule type" value="Genomic_DNA"/>
</dbReference>
<evidence type="ECO:0000256" key="1">
    <source>
        <dbReference type="ARBA" id="ARBA00006484"/>
    </source>
</evidence>
<accession>A0A062U4P3</accession>
<accession>A0A328JSK1</accession>
<dbReference type="FunFam" id="3.40.50.720:FF:000084">
    <property type="entry name" value="Short-chain dehydrogenase reductase"/>
    <property type="match status" value="1"/>
</dbReference>
<dbReference type="SUPFAM" id="SSF51735">
    <property type="entry name" value="NAD(P)-binding Rossmann-fold domains"/>
    <property type="match status" value="1"/>
</dbReference>
<dbReference type="PRINTS" id="PR00081">
    <property type="entry name" value="GDHRDH"/>
</dbReference>
<dbReference type="InterPro" id="IPR002347">
    <property type="entry name" value="SDR_fam"/>
</dbReference>
<dbReference type="InterPro" id="IPR020904">
    <property type="entry name" value="Sc_DH/Rdtase_CS"/>
</dbReference>
<dbReference type="PANTHER" id="PTHR43618:SF8">
    <property type="entry name" value="7ALPHA-HYDROXYSTEROID DEHYDROGENASE"/>
    <property type="match status" value="1"/>
</dbReference>
<proteinExistence type="inferred from homology"/>
<keyword evidence="2" id="KW-0521">NADP</keyword>